<evidence type="ECO:0000313" key="12">
    <source>
        <dbReference type="EMBL" id="SCQ21421.1"/>
    </source>
</evidence>
<evidence type="ECO:0000256" key="5">
    <source>
        <dbReference type="ARBA" id="ARBA00022741"/>
    </source>
</evidence>
<keyword evidence="8" id="KW-1015">Disulfide bond</keyword>
<dbReference type="InterPro" id="IPR014729">
    <property type="entry name" value="Rossmann-like_a/b/a_fold"/>
</dbReference>
<dbReference type="SUPFAM" id="SSF52402">
    <property type="entry name" value="Adenine nucleotide alpha hydrolases-like"/>
    <property type="match status" value="1"/>
</dbReference>
<evidence type="ECO:0000256" key="7">
    <source>
        <dbReference type="ARBA" id="ARBA00022884"/>
    </source>
</evidence>
<dbReference type="Pfam" id="PF20259">
    <property type="entry name" value="tRNA_Me_trans_M"/>
    <property type="match status" value="1"/>
</dbReference>
<dbReference type="InterPro" id="IPR046884">
    <property type="entry name" value="MnmA-like_central"/>
</dbReference>
<evidence type="ECO:0000256" key="8">
    <source>
        <dbReference type="ARBA" id="ARBA00023157"/>
    </source>
</evidence>
<dbReference type="InterPro" id="IPR051305">
    <property type="entry name" value="tRNA_2-thiouridylase_MnmA"/>
</dbReference>
<dbReference type="NCBIfam" id="NF001138">
    <property type="entry name" value="PRK00143.1"/>
    <property type="match status" value="1"/>
</dbReference>
<dbReference type="PANTHER" id="PTHR43052">
    <property type="match status" value="1"/>
</dbReference>
<evidence type="ECO:0000256" key="1">
    <source>
        <dbReference type="ARBA" id="ARBA00011949"/>
    </source>
</evidence>
<dbReference type="Gene3D" id="2.40.30.10">
    <property type="entry name" value="Translation factors"/>
    <property type="match status" value="1"/>
</dbReference>
<keyword evidence="3 12" id="KW-0808">Transferase</keyword>
<dbReference type="GO" id="GO:0000049">
    <property type="term" value="F:tRNA binding"/>
    <property type="evidence" value="ECO:0007669"/>
    <property type="project" value="UniProtKB-KW"/>
</dbReference>
<keyword evidence="2" id="KW-0820">tRNA-binding</keyword>
<keyword evidence="6" id="KW-0067">ATP-binding</keyword>
<sequence>MRQEPLKLLQFESMAGSQSNKSFGEVHHLPTGIVGMVVDCACSSGFKGTTNEGTPQSPKEGILYANKQERSGFVVRKMSFLYFCGKVIGKSMEIVALVSGGVDSSVVVHLLKEAGYDPTIFYIRIGMEDKDGYIDCPAEEDIEMTTYIAKKYGCRMEVVSLHDEYWDKVVSYTIESVKRGLTPNPDMMCNRYIKFGYFEDRWGKDFDKIATGHYATTTEINGRTWLSTAKDPVKDQTDFLGQITNLQISKLMFPIGHLMKSEVRAIASAQNLPSAQRRDSQGICFLGKIDYNDFIERYLGRREGKIIELETDKVIGKHQGYWFHTIGQRKGLGLSGGPWFVIRKDVDDNIIYVSNGYDPETQYGKTIRMEGFHFITEDIWGTFDDEKEITFKIRHTPEFTHGYIRRFGDLYTIRSDDKIQGIAPGQFAVVYDKEHHLCIGSGMII</sequence>
<dbReference type="AlphaFoldDB" id="A0A1D3UMT3"/>
<evidence type="ECO:0000259" key="11">
    <source>
        <dbReference type="Pfam" id="PF20259"/>
    </source>
</evidence>
<accession>A0A1D3UMT3</accession>
<evidence type="ECO:0000256" key="4">
    <source>
        <dbReference type="ARBA" id="ARBA00022694"/>
    </source>
</evidence>
<dbReference type="Pfam" id="PF03054">
    <property type="entry name" value="tRNA_Me_trans"/>
    <property type="match status" value="1"/>
</dbReference>
<dbReference type="Gene3D" id="3.40.50.620">
    <property type="entry name" value="HUPs"/>
    <property type="match status" value="1"/>
</dbReference>
<evidence type="ECO:0000256" key="2">
    <source>
        <dbReference type="ARBA" id="ARBA00022555"/>
    </source>
</evidence>
<keyword evidence="4" id="KW-0819">tRNA processing</keyword>
<dbReference type="InterPro" id="IPR004506">
    <property type="entry name" value="MnmA-like"/>
</dbReference>
<keyword evidence="7" id="KW-0694">RNA-binding</keyword>
<keyword evidence="5" id="KW-0547">Nucleotide-binding</keyword>
<name>A0A1D3UMT3_TANFO</name>
<dbReference type="Gene3D" id="2.30.30.280">
    <property type="entry name" value="Adenine nucleotide alpha hydrolases-like domains"/>
    <property type="match status" value="1"/>
</dbReference>
<dbReference type="FunFam" id="2.30.30.280:FF:000001">
    <property type="entry name" value="tRNA-specific 2-thiouridylase MnmA"/>
    <property type="match status" value="1"/>
</dbReference>
<evidence type="ECO:0000256" key="9">
    <source>
        <dbReference type="ARBA" id="ARBA00051542"/>
    </source>
</evidence>
<dbReference type="PANTHER" id="PTHR43052:SF1">
    <property type="entry name" value="TRNA-5-TAURINOMETHYLURIDINE 2-SULFURTRANSFERASE"/>
    <property type="match status" value="1"/>
</dbReference>
<dbReference type="GO" id="GO:0005524">
    <property type="term" value="F:ATP binding"/>
    <property type="evidence" value="ECO:0007669"/>
    <property type="project" value="UniProtKB-KW"/>
</dbReference>
<dbReference type="CDD" id="cd01998">
    <property type="entry name" value="MnmA_TRMU-like"/>
    <property type="match status" value="1"/>
</dbReference>
<evidence type="ECO:0000256" key="3">
    <source>
        <dbReference type="ARBA" id="ARBA00022679"/>
    </source>
</evidence>
<dbReference type="GO" id="GO:0103016">
    <property type="term" value="F:tRNA-uridine 2-sulfurtransferase activity"/>
    <property type="evidence" value="ECO:0007669"/>
    <property type="project" value="UniProtKB-EC"/>
</dbReference>
<organism evidence="12 13">
    <name type="scientific">Tannerella forsythia</name>
    <name type="common">Bacteroides forsythus</name>
    <dbReference type="NCBI Taxonomy" id="28112"/>
    <lineage>
        <taxon>Bacteria</taxon>
        <taxon>Pseudomonadati</taxon>
        <taxon>Bacteroidota</taxon>
        <taxon>Bacteroidia</taxon>
        <taxon>Bacteroidales</taxon>
        <taxon>Tannerellaceae</taxon>
        <taxon>Tannerella</taxon>
    </lineage>
</organism>
<feature type="domain" description="tRNA-specific 2-thiouridylase MnmA-like C-terminal" evidence="10">
    <location>
        <begin position="366"/>
        <end position="444"/>
    </location>
</feature>
<dbReference type="NCBIfam" id="TIGR00420">
    <property type="entry name" value="trmU"/>
    <property type="match status" value="1"/>
</dbReference>
<feature type="domain" description="tRNA-specific 2-thiouridylase MnmA-like central" evidence="11">
    <location>
        <begin position="292"/>
        <end position="354"/>
    </location>
</feature>
<reference evidence="12 13" key="1">
    <citation type="submission" date="2016-09" db="EMBL/GenBank/DDBJ databases">
        <authorList>
            <person name="Capua I."/>
            <person name="De Benedictis P."/>
            <person name="Joannis T."/>
            <person name="Lombin L.H."/>
            <person name="Cattoli G."/>
        </authorList>
    </citation>
    <scope>NUCLEOTIDE SEQUENCE [LARGE SCALE GENOMIC DNA]</scope>
    <source>
        <strain evidence="12 13">UB20</strain>
    </source>
</reference>
<dbReference type="Pfam" id="PF20258">
    <property type="entry name" value="tRNA_Me_trans_C"/>
    <property type="match status" value="1"/>
</dbReference>
<dbReference type="InterPro" id="IPR023382">
    <property type="entry name" value="MnmA-like_central_sf"/>
</dbReference>
<gene>
    <name evidence="12" type="primary">mnmA</name>
    <name evidence="12" type="ORF">TFUB20_01362</name>
</gene>
<dbReference type="EC" id="2.8.1.13" evidence="1"/>
<protein>
    <recommendedName>
        <fullName evidence="1">tRNA-uridine 2-sulfurtransferase</fullName>
        <ecNumber evidence="1">2.8.1.13</ecNumber>
    </recommendedName>
</protein>
<proteinExistence type="predicted"/>
<comment type="catalytic activity">
    <reaction evidence="9">
        <text>S-sulfanyl-L-cysteinyl-[protein] + uridine(34) in tRNA + AH2 + ATP = 2-thiouridine(34) in tRNA + L-cysteinyl-[protein] + A + AMP + diphosphate + H(+)</text>
        <dbReference type="Rhea" id="RHEA:47032"/>
        <dbReference type="Rhea" id="RHEA-COMP:10131"/>
        <dbReference type="Rhea" id="RHEA-COMP:11726"/>
        <dbReference type="Rhea" id="RHEA-COMP:11727"/>
        <dbReference type="Rhea" id="RHEA-COMP:11728"/>
        <dbReference type="ChEBI" id="CHEBI:13193"/>
        <dbReference type="ChEBI" id="CHEBI:15378"/>
        <dbReference type="ChEBI" id="CHEBI:17499"/>
        <dbReference type="ChEBI" id="CHEBI:29950"/>
        <dbReference type="ChEBI" id="CHEBI:30616"/>
        <dbReference type="ChEBI" id="CHEBI:33019"/>
        <dbReference type="ChEBI" id="CHEBI:61963"/>
        <dbReference type="ChEBI" id="CHEBI:65315"/>
        <dbReference type="ChEBI" id="CHEBI:87170"/>
        <dbReference type="ChEBI" id="CHEBI:456215"/>
        <dbReference type="EC" id="2.8.1.13"/>
    </reaction>
</comment>
<evidence type="ECO:0000256" key="6">
    <source>
        <dbReference type="ARBA" id="ARBA00022840"/>
    </source>
</evidence>
<evidence type="ECO:0000259" key="10">
    <source>
        <dbReference type="Pfam" id="PF20258"/>
    </source>
</evidence>
<evidence type="ECO:0000313" key="13">
    <source>
        <dbReference type="Proteomes" id="UP000182057"/>
    </source>
</evidence>
<dbReference type="Proteomes" id="UP000182057">
    <property type="component" value="Unassembled WGS sequence"/>
</dbReference>
<dbReference type="GO" id="GO:0008033">
    <property type="term" value="P:tRNA processing"/>
    <property type="evidence" value="ECO:0007669"/>
    <property type="project" value="UniProtKB-KW"/>
</dbReference>
<dbReference type="InterPro" id="IPR046885">
    <property type="entry name" value="MnmA-like_C"/>
</dbReference>
<dbReference type="EMBL" id="FMMM01000054">
    <property type="protein sequence ID" value="SCQ21421.1"/>
    <property type="molecule type" value="Genomic_DNA"/>
</dbReference>